<dbReference type="InterPro" id="IPR012292">
    <property type="entry name" value="Globin/Proto"/>
</dbReference>
<keyword evidence="2 5" id="KW-0561">Oxygen transport</keyword>
<dbReference type="AlphaFoldDB" id="A0A0P1I042"/>
<dbReference type="SUPFAM" id="SSF46458">
    <property type="entry name" value="Globin-like"/>
    <property type="match status" value="1"/>
</dbReference>
<dbReference type="EMBL" id="CYTW01000001">
    <property type="protein sequence ID" value="CUJ82615.1"/>
    <property type="molecule type" value="Genomic_DNA"/>
</dbReference>
<keyword evidence="7" id="KW-0223">Dioxygenase</keyword>
<dbReference type="PANTHER" id="PTHR43396">
    <property type="entry name" value="FLAVOHEMOPROTEIN"/>
    <property type="match status" value="1"/>
</dbReference>
<dbReference type="RefSeq" id="WP_145865236.1">
    <property type="nucleotide sequence ID" value="NZ_CYTW01000001.1"/>
</dbReference>
<evidence type="ECO:0000256" key="5">
    <source>
        <dbReference type="RuleBase" id="RU000356"/>
    </source>
</evidence>
<comment type="similarity">
    <text evidence="5">Belongs to the globin family.</text>
</comment>
<evidence type="ECO:0000256" key="3">
    <source>
        <dbReference type="ARBA" id="ARBA00022723"/>
    </source>
</evidence>
<dbReference type="GO" id="GO:0046210">
    <property type="term" value="P:nitric oxide catabolic process"/>
    <property type="evidence" value="ECO:0007669"/>
    <property type="project" value="TreeGrafter"/>
</dbReference>
<protein>
    <submittedName>
        <fullName evidence="7">Nitric oxide dioxygenase</fullName>
        <ecNumber evidence="7">1.14.12.17</ecNumber>
    </submittedName>
</protein>
<gene>
    <name evidence="7" type="primary">hmp_1</name>
    <name evidence="7" type="ORF">PH7735_00168</name>
</gene>
<feature type="domain" description="Globin" evidence="6">
    <location>
        <begin position="12"/>
        <end position="146"/>
    </location>
</feature>
<reference evidence="8" key="1">
    <citation type="submission" date="2015-09" db="EMBL/GenBank/DDBJ databases">
        <authorList>
            <person name="Rodrigo-Torres Lidia"/>
            <person name="Arahal R.David."/>
        </authorList>
    </citation>
    <scope>NUCLEOTIDE SEQUENCE [LARGE SCALE GENOMIC DNA]</scope>
    <source>
        <strain evidence="8">CECT 7735</strain>
    </source>
</reference>
<dbReference type="Gene3D" id="1.10.490.10">
    <property type="entry name" value="Globins"/>
    <property type="match status" value="1"/>
</dbReference>
<dbReference type="GO" id="GO:0071949">
    <property type="term" value="F:FAD binding"/>
    <property type="evidence" value="ECO:0007669"/>
    <property type="project" value="TreeGrafter"/>
</dbReference>
<dbReference type="PROSITE" id="PS01033">
    <property type="entry name" value="GLOBIN"/>
    <property type="match status" value="1"/>
</dbReference>
<dbReference type="InterPro" id="IPR000971">
    <property type="entry name" value="Globin"/>
</dbReference>
<accession>A0A0P1I042</accession>
<evidence type="ECO:0000256" key="1">
    <source>
        <dbReference type="ARBA" id="ARBA00022617"/>
    </source>
</evidence>
<dbReference type="EC" id="1.14.12.17" evidence="7"/>
<keyword evidence="4" id="KW-0408">Iron</keyword>
<dbReference type="GO" id="GO:0020037">
    <property type="term" value="F:heme binding"/>
    <property type="evidence" value="ECO:0007669"/>
    <property type="project" value="InterPro"/>
</dbReference>
<dbReference type="PANTHER" id="PTHR43396:SF3">
    <property type="entry name" value="FLAVOHEMOPROTEIN"/>
    <property type="match status" value="1"/>
</dbReference>
<evidence type="ECO:0000313" key="8">
    <source>
        <dbReference type="Proteomes" id="UP000051870"/>
    </source>
</evidence>
<dbReference type="GO" id="GO:0005344">
    <property type="term" value="F:oxygen carrier activity"/>
    <property type="evidence" value="ECO:0007669"/>
    <property type="project" value="UniProtKB-KW"/>
</dbReference>
<dbReference type="GO" id="GO:0019825">
    <property type="term" value="F:oxygen binding"/>
    <property type="evidence" value="ECO:0007669"/>
    <property type="project" value="InterPro"/>
</dbReference>
<evidence type="ECO:0000313" key="7">
    <source>
        <dbReference type="EMBL" id="CUJ82615.1"/>
    </source>
</evidence>
<evidence type="ECO:0000256" key="2">
    <source>
        <dbReference type="ARBA" id="ARBA00022621"/>
    </source>
</evidence>
<sequence>MGSWKQVGAYRHMEDAQAKLVEQSYVCVFARKAELATKFYDHLFQQNPDLRALFQEDMYVQREMFVSILAMILKFASRPQTFHELASRLARQHENLGVSHAQYAMAVDALMAALQDVLQNEMAPETAQAWKKAIQELVSHMAPQNA</sequence>
<keyword evidence="7" id="KW-0560">Oxidoreductase</keyword>
<dbReference type="GO" id="GO:0046872">
    <property type="term" value="F:metal ion binding"/>
    <property type="evidence" value="ECO:0007669"/>
    <property type="project" value="UniProtKB-KW"/>
</dbReference>
<keyword evidence="3" id="KW-0479">Metal-binding</keyword>
<dbReference type="GO" id="GO:0071500">
    <property type="term" value="P:cellular response to nitrosative stress"/>
    <property type="evidence" value="ECO:0007669"/>
    <property type="project" value="TreeGrafter"/>
</dbReference>
<keyword evidence="1 5" id="KW-0349">Heme</keyword>
<evidence type="ECO:0000256" key="4">
    <source>
        <dbReference type="ARBA" id="ARBA00023004"/>
    </source>
</evidence>
<keyword evidence="8" id="KW-1185">Reference proteome</keyword>
<organism evidence="7 8">
    <name type="scientific">Shimia thalassica</name>
    <dbReference type="NCBI Taxonomy" id="1715693"/>
    <lineage>
        <taxon>Bacteria</taxon>
        <taxon>Pseudomonadati</taxon>
        <taxon>Pseudomonadota</taxon>
        <taxon>Alphaproteobacteria</taxon>
        <taxon>Rhodobacterales</taxon>
        <taxon>Roseobacteraceae</taxon>
    </lineage>
</organism>
<keyword evidence="5" id="KW-0813">Transport</keyword>
<dbReference type="GeneID" id="83879267"/>
<dbReference type="Proteomes" id="UP000051870">
    <property type="component" value="Unassembled WGS sequence"/>
</dbReference>
<name>A0A0P1I042_9RHOB</name>
<dbReference type="STRING" id="1715693.PH7735_00168"/>
<dbReference type="InterPro" id="IPR009050">
    <property type="entry name" value="Globin-like_sf"/>
</dbReference>
<evidence type="ECO:0000259" key="6">
    <source>
        <dbReference type="PROSITE" id="PS01033"/>
    </source>
</evidence>
<dbReference type="GO" id="GO:0008941">
    <property type="term" value="F:nitric oxide dioxygenase NAD(P)H activity"/>
    <property type="evidence" value="ECO:0007669"/>
    <property type="project" value="UniProtKB-EC"/>
</dbReference>
<dbReference type="Pfam" id="PF00042">
    <property type="entry name" value="Globin"/>
    <property type="match status" value="1"/>
</dbReference>
<proteinExistence type="inferred from homology"/>